<sequence>MTRRFVRQIKYSDTYGNTAETTETRGATKIKKKRNFVTCVYCRRGETRCSIYATSASHMVGQPVCARAITRTHTLSLINDQNRFEPLCAVGYHLHIRRGFPHAPENQSFDVLVLAAENLMAFDSSDSVLELYKFLKIEKKLVPIIQTIILCGRQELALSNDSGPIDLNVVEPVTMMSFSVLVDEITDVSRIEAIEQLTLCIRYLDSAETTDTINYVLREDFLLFVPVHSTTGQNLASVAFILGIFVGIFISKTYEGAHDPSSLPTAMIILWLNEHPPP</sequence>
<protein>
    <submittedName>
        <fullName evidence="1">Zinc finger MYM-type protein 1-like</fullName>
    </submittedName>
</protein>
<proteinExistence type="predicted"/>
<accession>A0A6G0Z8C2</accession>
<comment type="caution">
    <text evidence="1">The sequence shown here is derived from an EMBL/GenBank/DDBJ whole genome shotgun (WGS) entry which is preliminary data.</text>
</comment>
<dbReference type="Proteomes" id="UP000478052">
    <property type="component" value="Unassembled WGS sequence"/>
</dbReference>
<evidence type="ECO:0000313" key="2">
    <source>
        <dbReference type="Proteomes" id="UP000478052"/>
    </source>
</evidence>
<dbReference type="AlphaFoldDB" id="A0A6G0Z8C2"/>
<evidence type="ECO:0000313" key="1">
    <source>
        <dbReference type="EMBL" id="KAF0766802.1"/>
    </source>
</evidence>
<gene>
    <name evidence="1" type="ORF">FWK35_00021652</name>
</gene>
<dbReference type="EMBL" id="VUJU01001102">
    <property type="protein sequence ID" value="KAF0766802.1"/>
    <property type="molecule type" value="Genomic_DNA"/>
</dbReference>
<name>A0A6G0Z8C2_APHCR</name>
<organism evidence="1 2">
    <name type="scientific">Aphis craccivora</name>
    <name type="common">Cowpea aphid</name>
    <dbReference type="NCBI Taxonomy" id="307492"/>
    <lineage>
        <taxon>Eukaryota</taxon>
        <taxon>Metazoa</taxon>
        <taxon>Ecdysozoa</taxon>
        <taxon>Arthropoda</taxon>
        <taxon>Hexapoda</taxon>
        <taxon>Insecta</taxon>
        <taxon>Pterygota</taxon>
        <taxon>Neoptera</taxon>
        <taxon>Paraneoptera</taxon>
        <taxon>Hemiptera</taxon>
        <taxon>Sternorrhyncha</taxon>
        <taxon>Aphidomorpha</taxon>
        <taxon>Aphidoidea</taxon>
        <taxon>Aphididae</taxon>
        <taxon>Aphidini</taxon>
        <taxon>Aphis</taxon>
        <taxon>Aphis</taxon>
    </lineage>
</organism>
<keyword evidence="2" id="KW-1185">Reference proteome</keyword>
<reference evidence="1 2" key="1">
    <citation type="submission" date="2019-08" db="EMBL/GenBank/DDBJ databases">
        <title>Whole genome of Aphis craccivora.</title>
        <authorList>
            <person name="Voronova N.V."/>
            <person name="Shulinski R.S."/>
            <person name="Bandarenka Y.V."/>
            <person name="Zhorov D.G."/>
            <person name="Warner D."/>
        </authorList>
    </citation>
    <scope>NUCLEOTIDE SEQUENCE [LARGE SCALE GENOMIC DNA]</scope>
    <source>
        <strain evidence="1">180601</strain>
        <tissue evidence="1">Whole Body</tissue>
    </source>
</reference>